<dbReference type="Gene3D" id="3.30.160.20">
    <property type="match status" value="1"/>
</dbReference>
<dbReference type="SMART" id="SM00358">
    <property type="entry name" value="DSRM"/>
    <property type="match status" value="1"/>
</dbReference>
<dbReference type="Pfam" id="PF00035">
    <property type="entry name" value="dsrm"/>
    <property type="match status" value="1"/>
</dbReference>
<comment type="caution">
    <text evidence="2">The sequence shown here is derived from an EMBL/GenBank/DDBJ whole genome shotgun (WGS) entry which is preliminary data.</text>
</comment>
<dbReference type="PROSITE" id="PS50137">
    <property type="entry name" value="DS_RBD"/>
    <property type="match status" value="1"/>
</dbReference>
<accession>K1SX27</accession>
<sequence>GFGVSIREARMAACKLAYEYLERNDMLPSIRDEIENPNRDDAINQLETLARRGYFPIPTYEFKETYDDNGNPIWNCECHIAEEDYYFEGTSSSKKEAKKDSAFRMLLYVLGMEDE</sequence>
<feature type="non-terminal residue" evidence="2">
    <location>
        <position position="1"/>
    </location>
</feature>
<dbReference type="CDD" id="cd00048">
    <property type="entry name" value="DSRM_SF"/>
    <property type="match status" value="1"/>
</dbReference>
<name>K1SX27_9ZZZZ</name>
<dbReference type="SUPFAM" id="SSF54768">
    <property type="entry name" value="dsRNA-binding domain-like"/>
    <property type="match status" value="1"/>
</dbReference>
<evidence type="ECO:0000313" key="2">
    <source>
        <dbReference type="EMBL" id="EKC65167.1"/>
    </source>
</evidence>
<organism evidence="2">
    <name type="scientific">human gut metagenome</name>
    <dbReference type="NCBI Taxonomy" id="408170"/>
    <lineage>
        <taxon>unclassified sequences</taxon>
        <taxon>metagenomes</taxon>
        <taxon>organismal metagenomes</taxon>
    </lineage>
</organism>
<reference evidence="2" key="1">
    <citation type="journal article" date="2013" name="Environ. Microbiol.">
        <title>Microbiota from the distal guts of lean and obese adolescents exhibit partial functional redundancy besides clear differences in community structure.</title>
        <authorList>
            <person name="Ferrer M."/>
            <person name="Ruiz A."/>
            <person name="Lanza F."/>
            <person name="Haange S.B."/>
            <person name="Oberbach A."/>
            <person name="Till H."/>
            <person name="Bargiela R."/>
            <person name="Campoy C."/>
            <person name="Segura M.T."/>
            <person name="Richter M."/>
            <person name="von Bergen M."/>
            <person name="Seifert J."/>
            <person name="Suarez A."/>
        </authorList>
    </citation>
    <scope>NUCLEOTIDE SEQUENCE</scope>
</reference>
<gene>
    <name evidence="2" type="ORF">OBE_06579</name>
</gene>
<dbReference type="AlphaFoldDB" id="K1SX27"/>
<protein>
    <submittedName>
        <fullName evidence="2">Protein containing Double-stranded RNA binding domain protein</fullName>
    </submittedName>
</protein>
<proteinExistence type="predicted"/>
<feature type="domain" description="DRBM" evidence="1">
    <location>
        <begin position="41"/>
        <end position="111"/>
    </location>
</feature>
<dbReference type="InterPro" id="IPR014720">
    <property type="entry name" value="dsRBD_dom"/>
</dbReference>
<evidence type="ECO:0000259" key="1">
    <source>
        <dbReference type="PROSITE" id="PS50137"/>
    </source>
</evidence>
<dbReference type="EMBL" id="AJWZ01004533">
    <property type="protein sequence ID" value="EKC65167.1"/>
    <property type="molecule type" value="Genomic_DNA"/>
</dbReference>